<evidence type="ECO:0000256" key="7">
    <source>
        <dbReference type="SAM" id="Phobius"/>
    </source>
</evidence>
<keyword evidence="4 7" id="KW-0812">Transmembrane</keyword>
<name>A0A381V5W0_9ZZZZ</name>
<dbReference type="PANTHER" id="PTHR23513">
    <property type="entry name" value="INTEGRAL MEMBRANE EFFLUX PROTEIN-RELATED"/>
    <property type="match status" value="1"/>
</dbReference>
<feature type="non-terminal residue" evidence="9">
    <location>
        <position position="1"/>
    </location>
</feature>
<evidence type="ECO:0000256" key="2">
    <source>
        <dbReference type="ARBA" id="ARBA00022448"/>
    </source>
</evidence>
<proteinExistence type="predicted"/>
<reference evidence="9" key="1">
    <citation type="submission" date="2018-05" db="EMBL/GenBank/DDBJ databases">
        <authorList>
            <person name="Lanie J.A."/>
            <person name="Ng W.-L."/>
            <person name="Kazmierczak K.M."/>
            <person name="Andrzejewski T.M."/>
            <person name="Davidsen T.M."/>
            <person name="Wayne K.J."/>
            <person name="Tettelin H."/>
            <person name="Glass J.I."/>
            <person name="Rusch D."/>
            <person name="Podicherti R."/>
            <person name="Tsui H.-C.T."/>
            <person name="Winkler M.E."/>
        </authorList>
    </citation>
    <scope>NUCLEOTIDE SEQUENCE</scope>
</reference>
<feature type="transmembrane region" description="Helical" evidence="7">
    <location>
        <begin position="144"/>
        <end position="166"/>
    </location>
</feature>
<organism evidence="9">
    <name type="scientific">marine metagenome</name>
    <dbReference type="NCBI Taxonomy" id="408172"/>
    <lineage>
        <taxon>unclassified sequences</taxon>
        <taxon>metagenomes</taxon>
        <taxon>ecological metagenomes</taxon>
    </lineage>
</organism>
<feature type="transmembrane region" description="Helical" evidence="7">
    <location>
        <begin position="383"/>
        <end position="402"/>
    </location>
</feature>
<keyword evidence="6 7" id="KW-0472">Membrane</keyword>
<dbReference type="CDD" id="cd06173">
    <property type="entry name" value="MFS_MefA_like"/>
    <property type="match status" value="1"/>
</dbReference>
<evidence type="ECO:0000256" key="4">
    <source>
        <dbReference type="ARBA" id="ARBA00022692"/>
    </source>
</evidence>
<dbReference type="EMBL" id="UINC01007941">
    <property type="protein sequence ID" value="SVA35762.1"/>
    <property type="molecule type" value="Genomic_DNA"/>
</dbReference>
<gene>
    <name evidence="9" type="ORF">METZ01_LOCUS88616</name>
</gene>
<dbReference type="PROSITE" id="PS50850">
    <property type="entry name" value="MFS"/>
    <property type="match status" value="1"/>
</dbReference>
<dbReference type="SUPFAM" id="SSF103473">
    <property type="entry name" value="MFS general substrate transporter"/>
    <property type="match status" value="1"/>
</dbReference>
<feature type="domain" description="Major facilitator superfamily (MFS) profile" evidence="8">
    <location>
        <begin position="14"/>
        <end position="408"/>
    </location>
</feature>
<evidence type="ECO:0000256" key="1">
    <source>
        <dbReference type="ARBA" id="ARBA00004651"/>
    </source>
</evidence>
<feature type="transmembrane region" description="Helical" evidence="7">
    <location>
        <begin position="106"/>
        <end position="124"/>
    </location>
</feature>
<feature type="transmembrane region" description="Helical" evidence="7">
    <location>
        <begin position="269"/>
        <end position="288"/>
    </location>
</feature>
<evidence type="ECO:0000256" key="6">
    <source>
        <dbReference type="ARBA" id="ARBA00023136"/>
    </source>
</evidence>
<evidence type="ECO:0000259" key="8">
    <source>
        <dbReference type="PROSITE" id="PS50850"/>
    </source>
</evidence>
<keyword evidence="5 7" id="KW-1133">Transmembrane helix</keyword>
<evidence type="ECO:0000256" key="5">
    <source>
        <dbReference type="ARBA" id="ARBA00022989"/>
    </source>
</evidence>
<keyword evidence="3" id="KW-1003">Cell membrane</keyword>
<dbReference type="AlphaFoldDB" id="A0A381V5W0"/>
<evidence type="ECO:0000313" key="9">
    <source>
        <dbReference type="EMBL" id="SVA35762.1"/>
    </source>
</evidence>
<dbReference type="Gene3D" id="1.20.1250.20">
    <property type="entry name" value="MFS general substrate transporter like domains"/>
    <property type="match status" value="1"/>
</dbReference>
<evidence type="ECO:0000256" key="3">
    <source>
        <dbReference type="ARBA" id="ARBA00022475"/>
    </source>
</evidence>
<feature type="transmembrane region" description="Helical" evidence="7">
    <location>
        <begin position="47"/>
        <end position="72"/>
    </location>
</feature>
<sequence length="411" mass="44583">VSFSETYQSLKDRDFLFLWVGMLTLMFGMNMQMLVRSYFVYELESSGTLLGIVNAGSAIPMLTLALFGGVIADRLNKKRIIQSGQLLAGCVSLVVAVLILSETVTWVHLLIASIVQGGVFAFMMPARQALIPQMVGQKLVSNAVALNAAAMSFSTLAAPTAAGLLYEFIGPGKVYLLITGLNFSSIIFTMLIKNKGYSVAPKNGSESDSNRPSVLINDMFQGLKYVRSNSFILILLAIALSTTILAQPFRFIMPVFIVDIYGLKADSMGLLVSVMGLGALIGSIYIASLGNKLRGRVLLISSYLSGFSLLLIAAVPLYLFAALIMLPLGLGDAGRRSINMALIMEESEEEYRGRVMSIYMLNWGLMPLGVLPAGLMADWVGGQGSIAVLAGLLILFTVWITFKHPEIRRYQ</sequence>
<dbReference type="GO" id="GO:0005886">
    <property type="term" value="C:plasma membrane"/>
    <property type="evidence" value="ECO:0007669"/>
    <property type="project" value="UniProtKB-SubCell"/>
</dbReference>
<dbReference type="Pfam" id="PF05977">
    <property type="entry name" value="MFS_3"/>
    <property type="match status" value="1"/>
</dbReference>
<keyword evidence="2" id="KW-0813">Transport</keyword>
<feature type="transmembrane region" description="Helical" evidence="7">
    <location>
        <begin position="15"/>
        <end position="35"/>
    </location>
</feature>
<dbReference type="GO" id="GO:0022857">
    <property type="term" value="F:transmembrane transporter activity"/>
    <property type="evidence" value="ECO:0007669"/>
    <property type="project" value="InterPro"/>
</dbReference>
<comment type="subcellular location">
    <subcellularLocation>
        <location evidence="1">Cell membrane</location>
        <topology evidence="1">Multi-pass membrane protein</topology>
    </subcellularLocation>
</comment>
<dbReference type="InterPro" id="IPR010290">
    <property type="entry name" value="TM_effector"/>
</dbReference>
<feature type="transmembrane region" description="Helical" evidence="7">
    <location>
        <begin position="172"/>
        <end position="192"/>
    </location>
</feature>
<protein>
    <recommendedName>
        <fullName evidence="8">Major facilitator superfamily (MFS) profile domain-containing protein</fullName>
    </recommendedName>
</protein>
<dbReference type="PANTHER" id="PTHR23513:SF6">
    <property type="entry name" value="MAJOR FACILITATOR SUPERFAMILY ASSOCIATED DOMAIN-CONTAINING PROTEIN"/>
    <property type="match status" value="1"/>
</dbReference>
<feature type="transmembrane region" description="Helical" evidence="7">
    <location>
        <begin position="84"/>
        <end position="100"/>
    </location>
</feature>
<feature type="transmembrane region" description="Helical" evidence="7">
    <location>
        <begin position="231"/>
        <end position="249"/>
    </location>
</feature>
<dbReference type="InterPro" id="IPR020846">
    <property type="entry name" value="MFS_dom"/>
</dbReference>
<dbReference type="InterPro" id="IPR036259">
    <property type="entry name" value="MFS_trans_sf"/>
</dbReference>
<accession>A0A381V5W0</accession>